<proteinExistence type="predicted"/>
<dbReference type="Gene3D" id="3.30.470.20">
    <property type="entry name" value="ATP-grasp fold, B domain"/>
    <property type="match status" value="1"/>
</dbReference>
<keyword evidence="5" id="KW-1185">Reference proteome</keyword>
<dbReference type="Gene3D" id="3.30.1490.20">
    <property type="entry name" value="ATP-grasp fold, A domain"/>
    <property type="match status" value="1"/>
</dbReference>
<protein>
    <submittedName>
        <fullName evidence="4">ATP-grasp domain-containing protein</fullName>
    </submittedName>
</protein>
<dbReference type="SUPFAM" id="SSF56059">
    <property type="entry name" value="Glutathione synthetase ATP-binding domain-like"/>
    <property type="match status" value="1"/>
</dbReference>
<dbReference type="InterPro" id="IPR013815">
    <property type="entry name" value="ATP_grasp_subdomain_1"/>
</dbReference>
<keyword evidence="1" id="KW-0547">Nucleotide-binding</keyword>
<evidence type="ECO:0000259" key="3">
    <source>
        <dbReference type="PROSITE" id="PS50975"/>
    </source>
</evidence>
<feature type="region of interest" description="Disordered" evidence="2">
    <location>
        <begin position="350"/>
        <end position="376"/>
    </location>
</feature>
<evidence type="ECO:0000313" key="5">
    <source>
        <dbReference type="Proteomes" id="UP001449795"/>
    </source>
</evidence>
<evidence type="ECO:0000256" key="1">
    <source>
        <dbReference type="PROSITE-ProRule" id="PRU00409"/>
    </source>
</evidence>
<gene>
    <name evidence="4" type="ORF">AAC691_05435</name>
</gene>
<dbReference type="RefSeq" id="WP_342629225.1">
    <property type="nucleotide sequence ID" value="NZ_CP152276.1"/>
</dbReference>
<evidence type="ECO:0000256" key="2">
    <source>
        <dbReference type="SAM" id="MobiDB-lite"/>
    </source>
</evidence>
<keyword evidence="1" id="KW-0067">ATP-binding</keyword>
<dbReference type="EMBL" id="CP152276">
    <property type="protein sequence ID" value="XAE43874.1"/>
    <property type="molecule type" value="Genomic_DNA"/>
</dbReference>
<dbReference type="InterPro" id="IPR003806">
    <property type="entry name" value="ATP-grasp_PylC-type"/>
</dbReference>
<dbReference type="InterPro" id="IPR011761">
    <property type="entry name" value="ATP-grasp"/>
</dbReference>
<dbReference type="Proteomes" id="UP001449795">
    <property type="component" value="Chromosome"/>
</dbReference>
<dbReference type="PROSITE" id="PS50975">
    <property type="entry name" value="ATP_GRASP"/>
    <property type="match status" value="1"/>
</dbReference>
<feature type="domain" description="ATP-grasp" evidence="3">
    <location>
        <begin position="51"/>
        <end position="258"/>
    </location>
</feature>
<evidence type="ECO:0000313" key="4">
    <source>
        <dbReference type="EMBL" id="XAE43874.1"/>
    </source>
</evidence>
<accession>A0ABZ3D7W0</accession>
<reference evidence="4 5" key="1">
    <citation type="submission" date="2024-04" db="EMBL/GenBank/DDBJ databases">
        <title>Complete genome sequence of Nguyenibacter vanlangesis HBCM-1154, a strain capable of nitrogen fixation, IAA production, and phosphorus solubilization isolated from sugarcane soil.</title>
        <authorList>
            <person name="MY HANH P."/>
        </authorList>
    </citation>
    <scope>NUCLEOTIDE SEQUENCE [LARGE SCALE GENOMIC DNA]</scope>
    <source>
        <strain evidence="4 5">HBCM 1154</strain>
    </source>
</reference>
<dbReference type="Pfam" id="PF02655">
    <property type="entry name" value="ATP-grasp_3"/>
    <property type="match status" value="1"/>
</dbReference>
<sequence>MDDRAIGHIHSLHAKSRSFDVATGQKIRDVIERSLGSPLGYGISGTRYPFLEAMRSRGVFTPSGAELLSVRDVRNWCATQAPPWVIKAEESWGGSGVLIADTVAEAEEAYRELSAPLAFHKALRLLLVDRDPFTLARFLRRKTRNVMAQTHIRGIQVTCMAAAWQGRLCGVVTAEVLSTQGRVGASTFLRLIGNPQIEAAASIAAEHLGLSGFFGLDFIMEDGTGRCLLIEMNPRSTQLGHIRAHGADLATRLCAAAGLDVLAPDNRPDHSERIAFFPQCLRFTGSDVDKWELAAEDIPWSEPDLVEELLRLPWTRRGILARLESLVRQNDAFGSAIDPQSIREIRAELERRRPRATSPERPDSTVPGRVAVDVNR</sequence>
<organism evidence="4 5">
    <name type="scientific">Nguyenibacter vanlangensis</name>
    <dbReference type="NCBI Taxonomy" id="1216886"/>
    <lineage>
        <taxon>Bacteria</taxon>
        <taxon>Pseudomonadati</taxon>
        <taxon>Pseudomonadota</taxon>
        <taxon>Alphaproteobacteria</taxon>
        <taxon>Acetobacterales</taxon>
        <taxon>Acetobacteraceae</taxon>
        <taxon>Nguyenibacter</taxon>
    </lineage>
</organism>
<name>A0ABZ3D7W0_9PROT</name>